<proteinExistence type="predicted"/>
<evidence type="ECO:0000313" key="1">
    <source>
        <dbReference type="EMBL" id="WOC33451.1"/>
    </source>
</evidence>
<reference evidence="4" key="2">
    <citation type="submission" date="2024-06" db="EMBL/GenBank/DDBJ databases">
        <title>Caproicibacterium argilliputei sp. nov, a novel caproic acid producing anaerobic bacterium isolated from pit mud.</title>
        <authorList>
            <person name="Zeng C."/>
        </authorList>
    </citation>
    <scope>NUCLEOTIDE SEQUENCE [LARGE SCALE GENOMIC DNA]</scope>
    <source>
        <strain evidence="4">ZCY20-5</strain>
    </source>
</reference>
<dbReference type="AlphaFoldDB" id="A0AA97H2B3"/>
<dbReference type="EMBL" id="CP135996">
    <property type="protein sequence ID" value="WOC33457.1"/>
    <property type="molecule type" value="Genomic_DNA"/>
</dbReference>
<organism evidence="1 4">
    <name type="scientific">Caproicibacterium argilliputei</name>
    <dbReference type="NCBI Taxonomy" id="3030016"/>
    <lineage>
        <taxon>Bacteria</taxon>
        <taxon>Bacillati</taxon>
        <taxon>Bacillota</taxon>
        <taxon>Clostridia</taxon>
        <taxon>Eubacteriales</taxon>
        <taxon>Oscillospiraceae</taxon>
        <taxon>Caproicibacterium</taxon>
    </lineage>
</organism>
<evidence type="ECO:0000313" key="4">
    <source>
        <dbReference type="Proteomes" id="UP001300604"/>
    </source>
</evidence>
<dbReference type="RefSeq" id="WP_275847135.1">
    <property type="nucleotide sequence ID" value="NZ_CP135996.1"/>
</dbReference>
<sequence length="194" mass="23223">MKPILFNTPMVRALLENRKTTTRRVIKPEPEFYIGDWEIVGRNPDQILTDGWGNSLKPVYQVGDILYVRETWCEFPKGRYHFKADYGTERDEEFFQAVSDVKWHPSIHMPHEATRIFLRVVSVKPERLQNTKYFEFLSEGLPYRQFERDLRTDFIVLWDGTIKDSDRDKYSWNANPWVWVIEFERIENQEAADA</sequence>
<dbReference type="KEGG" id="carl:PXC00_06185"/>
<reference evidence="1" key="1">
    <citation type="submission" date="2023-09" db="EMBL/GenBank/DDBJ databases">
        <authorList>
            <person name="Zeng C."/>
        </authorList>
    </citation>
    <scope>NUCLEOTIDE SEQUENCE</scope>
    <source>
        <strain evidence="1 4">ZCY20-5</strain>
    </source>
</reference>
<protein>
    <submittedName>
        <fullName evidence="1">Uncharacterized protein</fullName>
    </submittedName>
</protein>
<evidence type="ECO:0000313" key="2">
    <source>
        <dbReference type="EMBL" id="WOC33454.1"/>
    </source>
</evidence>
<dbReference type="EMBL" id="CP135996">
    <property type="protein sequence ID" value="WOC33454.1"/>
    <property type="molecule type" value="Genomic_DNA"/>
</dbReference>
<keyword evidence="4" id="KW-1185">Reference proteome</keyword>
<reference evidence="1 4" key="3">
    <citation type="submission" date="2024-06" db="EMBL/GenBank/DDBJ databases">
        <title>Caproicibacterium argilliputei sp. nov, a novel caproic acid producing anaerobic bacterium isolated from pit mud.</title>
        <authorList>
            <person name="Xia S."/>
        </authorList>
    </citation>
    <scope>NUCLEOTIDE SEQUENCE [LARGE SCALE GENOMIC DNA]</scope>
    <source>
        <strain evidence="1 4">ZCY20-5</strain>
    </source>
</reference>
<dbReference type="KEGG" id="carl:PXC00_06200"/>
<evidence type="ECO:0000313" key="3">
    <source>
        <dbReference type="EMBL" id="WOC33457.1"/>
    </source>
</evidence>
<dbReference type="Proteomes" id="UP001300604">
    <property type="component" value="Chromosome"/>
</dbReference>
<name>A0AA97H2B3_9FIRM</name>
<gene>
    <name evidence="1" type="ORF">PXC00_06185</name>
    <name evidence="2" type="ORF">PXC00_06200</name>
    <name evidence="3" type="ORF">PXC00_06215</name>
</gene>
<dbReference type="KEGG" id="carl:PXC00_06215"/>
<dbReference type="EMBL" id="CP135996">
    <property type="protein sequence ID" value="WOC33451.1"/>
    <property type="molecule type" value="Genomic_DNA"/>
</dbReference>
<accession>A0AA97H2B3</accession>